<protein>
    <recommendedName>
        <fullName evidence="4">DUF3955 domain-containing protein</fullName>
    </recommendedName>
</protein>
<dbReference type="Proteomes" id="UP000287352">
    <property type="component" value="Unassembled WGS sequence"/>
</dbReference>
<evidence type="ECO:0000313" key="2">
    <source>
        <dbReference type="EMBL" id="GCE13361.1"/>
    </source>
</evidence>
<keyword evidence="3" id="KW-1185">Reference proteome</keyword>
<keyword evidence="1" id="KW-0472">Membrane</keyword>
<feature type="transmembrane region" description="Helical" evidence="1">
    <location>
        <begin position="39"/>
        <end position="60"/>
    </location>
</feature>
<accession>A0A402A2X3</accession>
<dbReference type="AlphaFoldDB" id="A0A402A2X3"/>
<evidence type="ECO:0008006" key="4">
    <source>
        <dbReference type="Google" id="ProtNLM"/>
    </source>
</evidence>
<dbReference type="OrthoDB" id="165267at2"/>
<evidence type="ECO:0000256" key="1">
    <source>
        <dbReference type="SAM" id="Phobius"/>
    </source>
</evidence>
<keyword evidence="1" id="KW-1133">Transmembrane helix</keyword>
<comment type="caution">
    <text evidence="2">The sequence shown here is derived from an EMBL/GenBank/DDBJ whole genome shotgun (WGS) entry which is preliminary data.</text>
</comment>
<sequence>MSKKLTSTLLLFAVFIGFLAWGLTQLVTSIQATPRDGETIFYSILLLGCSGVALIAILSLPRKKM</sequence>
<keyword evidence="1" id="KW-0812">Transmembrane</keyword>
<name>A0A402A2X3_9CHLR</name>
<proteinExistence type="predicted"/>
<reference evidence="3" key="1">
    <citation type="submission" date="2018-12" db="EMBL/GenBank/DDBJ databases">
        <title>Tengunoibacter tsumagoiensis gen. nov., sp. nov., Dictyobacter kobayashii sp. nov., D. alpinus sp. nov., and D. joshuensis sp. nov. and description of Dictyobacteraceae fam. nov. within the order Ktedonobacterales isolated from Tengu-no-mugimeshi.</title>
        <authorList>
            <person name="Wang C.M."/>
            <person name="Zheng Y."/>
            <person name="Sakai Y."/>
            <person name="Toyoda A."/>
            <person name="Minakuchi Y."/>
            <person name="Abe K."/>
            <person name="Yokota A."/>
            <person name="Yabe S."/>
        </authorList>
    </citation>
    <scope>NUCLEOTIDE SEQUENCE [LARGE SCALE GENOMIC DNA]</scope>
    <source>
        <strain evidence="3">Uno3</strain>
    </source>
</reference>
<dbReference type="EMBL" id="BIFR01000001">
    <property type="protein sequence ID" value="GCE13361.1"/>
    <property type="molecule type" value="Genomic_DNA"/>
</dbReference>
<evidence type="ECO:0000313" key="3">
    <source>
        <dbReference type="Proteomes" id="UP000287352"/>
    </source>
</evidence>
<dbReference type="RefSeq" id="WP_126580892.1">
    <property type="nucleotide sequence ID" value="NZ_BIFR01000001.1"/>
</dbReference>
<gene>
    <name evidence="2" type="ORF">KTT_32200</name>
</gene>
<organism evidence="2 3">
    <name type="scientific">Tengunoibacter tsumagoiensis</name>
    <dbReference type="NCBI Taxonomy" id="2014871"/>
    <lineage>
        <taxon>Bacteria</taxon>
        <taxon>Bacillati</taxon>
        <taxon>Chloroflexota</taxon>
        <taxon>Ktedonobacteria</taxon>
        <taxon>Ktedonobacterales</taxon>
        <taxon>Dictyobacteraceae</taxon>
        <taxon>Tengunoibacter</taxon>
    </lineage>
</organism>